<keyword evidence="1" id="KW-0812">Transmembrane</keyword>
<dbReference type="Pfam" id="PF15980">
    <property type="entry name" value="ComGF"/>
    <property type="match status" value="1"/>
</dbReference>
<sequence>MTKVTRLKGRRMPESYCMLNYWPQKLMASSQGMTKKTLTAPLTPFAIWKGLMAEGRFVWNMFIYQKKKRYARKGSESGFSMAEMLLSLSAFCIIANLLVPAIFIMGNSTNRAERVLQDMEWEVFLSQSKKELRMSSSVEVQSGKLLLKNGKDVIIYEKYGSSLRRRVNLTGHEIIIQNISSVFFFVENQTVIIRIIDLKGKEYEGSIHSFVSWERS</sequence>
<protein>
    <recommendedName>
        <fullName evidence="4">Prepilin-type N-terminal cleavage/methylation domain-containing protein</fullName>
    </recommendedName>
</protein>
<organism evidence="2 3">
    <name type="scientific">Neobacillus notoginsengisoli</name>
    <dbReference type="NCBI Taxonomy" id="1578198"/>
    <lineage>
        <taxon>Bacteria</taxon>
        <taxon>Bacillati</taxon>
        <taxon>Bacillota</taxon>
        <taxon>Bacilli</taxon>
        <taxon>Bacillales</taxon>
        <taxon>Bacillaceae</taxon>
        <taxon>Neobacillus</taxon>
    </lineage>
</organism>
<gene>
    <name evidence="2" type="ORF">D1B31_09015</name>
</gene>
<dbReference type="EMBL" id="QWEG01000005">
    <property type="protein sequence ID" value="RHW41075.1"/>
    <property type="molecule type" value="Genomic_DNA"/>
</dbReference>
<dbReference type="InterPro" id="IPR016977">
    <property type="entry name" value="ComGF"/>
</dbReference>
<evidence type="ECO:0008006" key="4">
    <source>
        <dbReference type="Google" id="ProtNLM"/>
    </source>
</evidence>
<keyword evidence="3" id="KW-1185">Reference proteome</keyword>
<accession>A0A417YV20</accession>
<keyword evidence="1" id="KW-0472">Membrane</keyword>
<dbReference type="Proteomes" id="UP000284416">
    <property type="component" value="Unassembled WGS sequence"/>
</dbReference>
<dbReference type="NCBIfam" id="NF041002">
    <property type="entry name" value="pilin_ComGF"/>
    <property type="match status" value="1"/>
</dbReference>
<evidence type="ECO:0000313" key="3">
    <source>
        <dbReference type="Proteomes" id="UP000284416"/>
    </source>
</evidence>
<name>A0A417YV20_9BACI</name>
<dbReference type="AlphaFoldDB" id="A0A417YV20"/>
<keyword evidence="1" id="KW-1133">Transmembrane helix</keyword>
<evidence type="ECO:0000313" key="2">
    <source>
        <dbReference type="EMBL" id="RHW41075.1"/>
    </source>
</evidence>
<reference evidence="2 3" key="1">
    <citation type="journal article" date="2017" name="Int. J. Syst. Evol. Microbiol.">
        <title>Bacillus notoginsengisoli sp. nov., a novel bacterium isolated from the rhizosphere of Panax notoginseng.</title>
        <authorList>
            <person name="Zhang M.Y."/>
            <person name="Cheng J."/>
            <person name="Cai Y."/>
            <person name="Zhang T.Y."/>
            <person name="Wu Y.Y."/>
            <person name="Manikprabhu D."/>
            <person name="Li W.J."/>
            <person name="Zhang Y.X."/>
        </authorList>
    </citation>
    <scope>NUCLEOTIDE SEQUENCE [LARGE SCALE GENOMIC DNA]</scope>
    <source>
        <strain evidence="2 3">JCM 30743</strain>
    </source>
</reference>
<comment type="caution">
    <text evidence="2">The sequence shown here is derived from an EMBL/GenBank/DDBJ whole genome shotgun (WGS) entry which is preliminary data.</text>
</comment>
<feature type="transmembrane region" description="Helical" evidence="1">
    <location>
        <begin position="84"/>
        <end position="104"/>
    </location>
</feature>
<evidence type="ECO:0000256" key="1">
    <source>
        <dbReference type="SAM" id="Phobius"/>
    </source>
</evidence>
<proteinExistence type="predicted"/>